<sequence>MIMNNNIKGFHHFAIKAQDFDKTVQFYNTLNFEIVHSWSLPEFNLQRCVMMKNKAFECYIEICDRNAAFPTEGRKRREGDPHIENALLHICFIVDDAKKAYNEAIENGATALSQKETLSLKNAQKAITVSNSLVYSPNGEVIEFLESVVF</sequence>
<dbReference type="InterPro" id="IPR004360">
    <property type="entry name" value="Glyas_Fos-R_dOase_dom"/>
</dbReference>
<dbReference type="InterPro" id="IPR029068">
    <property type="entry name" value="Glyas_Bleomycin-R_OHBP_Dase"/>
</dbReference>
<evidence type="ECO:0000259" key="1">
    <source>
        <dbReference type="PROSITE" id="PS51819"/>
    </source>
</evidence>
<dbReference type="SUPFAM" id="SSF54593">
    <property type="entry name" value="Glyoxalase/Bleomycin resistance protein/Dihydroxybiphenyl dioxygenase"/>
    <property type="match status" value="1"/>
</dbReference>
<dbReference type="InterPro" id="IPR037523">
    <property type="entry name" value="VOC_core"/>
</dbReference>
<protein>
    <submittedName>
        <fullName evidence="2">Glyoxalase</fullName>
    </submittedName>
</protein>
<gene>
    <name evidence="2" type="ORF">B0A66_05885</name>
</gene>
<dbReference type="Pfam" id="PF00903">
    <property type="entry name" value="Glyoxalase"/>
    <property type="match status" value="1"/>
</dbReference>
<name>A0A226HI78_9FLAO</name>
<reference evidence="2 3" key="1">
    <citation type="submission" date="2016-11" db="EMBL/GenBank/DDBJ databases">
        <title>Whole genomes of Flavobacteriaceae.</title>
        <authorList>
            <person name="Stine C."/>
            <person name="Li C."/>
            <person name="Tadesse D."/>
        </authorList>
    </citation>
    <scope>NUCLEOTIDE SEQUENCE [LARGE SCALE GENOMIC DNA]</scope>
    <source>
        <strain evidence="2 3">DSM 18292</strain>
    </source>
</reference>
<dbReference type="Proteomes" id="UP000198345">
    <property type="component" value="Unassembled WGS sequence"/>
</dbReference>
<dbReference type="Gene3D" id="3.10.180.10">
    <property type="entry name" value="2,3-Dihydroxybiphenyl 1,2-Dioxygenase, domain 1"/>
    <property type="match status" value="1"/>
</dbReference>
<evidence type="ECO:0000313" key="2">
    <source>
        <dbReference type="EMBL" id="OXA93875.1"/>
    </source>
</evidence>
<dbReference type="OrthoDB" id="9795618at2"/>
<proteinExistence type="predicted"/>
<feature type="domain" description="VOC" evidence="1">
    <location>
        <begin position="9"/>
        <end position="147"/>
    </location>
</feature>
<keyword evidence="3" id="KW-1185">Reference proteome</keyword>
<dbReference type="AlphaFoldDB" id="A0A226HI78"/>
<dbReference type="PROSITE" id="PS51819">
    <property type="entry name" value="VOC"/>
    <property type="match status" value="1"/>
</dbReference>
<dbReference type="EMBL" id="MUGW01000012">
    <property type="protein sequence ID" value="OXA93875.1"/>
    <property type="molecule type" value="Genomic_DNA"/>
</dbReference>
<accession>A0A226HI78</accession>
<evidence type="ECO:0000313" key="3">
    <source>
        <dbReference type="Proteomes" id="UP000198345"/>
    </source>
</evidence>
<dbReference type="CDD" id="cd06587">
    <property type="entry name" value="VOC"/>
    <property type="match status" value="1"/>
</dbReference>
<organism evidence="2 3">
    <name type="scientific">Flavobacterium hercynium</name>
    <dbReference type="NCBI Taxonomy" id="387094"/>
    <lineage>
        <taxon>Bacteria</taxon>
        <taxon>Pseudomonadati</taxon>
        <taxon>Bacteroidota</taxon>
        <taxon>Flavobacteriia</taxon>
        <taxon>Flavobacteriales</taxon>
        <taxon>Flavobacteriaceae</taxon>
        <taxon>Flavobacterium</taxon>
    </lineage>
</organism>
<comment type="caution">
    <text evidence="2">The sequence shown here is derived from an EMBL/GenBank/DDBJ whole genome shotgun (WGS) entry which is preliminary data.</text>
</comment>